<keyword evidence="3" id="KW-1185">Reference proteome</keyword>
<dbReference type="EMBL" id="RQTK01000766">
    <property type="protein sequence ID" value="RUS75172.1"/>
    <property type="molecule type" value="Genomic_DNA"/>
</dbReference>
<dbReference type="PANTHER" id="PTHR47027:SF20">
    <property type="entry name" value="REVERSE TRANSCRIPTASE-LIKE PROTEIN WITH RNA-DIRECTED DNA POLYMERASE DOMAIN"/>
    <property type="match status" value="1"/>
</dbReference>
<dbReference type="InterPro" id="IPR043502">
    <property type="entry name" value="DNA/RNA_pol_sf"/>
</dbReference>
<organism evidence="2 3">
    <name type="scientific">Elysia chlorotica</name>
    <name type="common">Eastern emerald elysia</name>
    <name type="synonym">Sea slug</name>
    <dbReference type="NCBI Taxonomy" id="188477"/>
    <lineage>
        <taxon>Eukaryota</taxon>
        <taxon>Metazoa</taxon>
        <taxon>Spiralia</taxon>
        <taxon>Lophotrochozoa</taxon>
        <taxon>Mollusca</taxon>
        <taxon>Gastropoda</taxon>
        <taxon>Heterobranchia</taxon>
        <taxon>Euthyneura</taxon>
        <taxon>Panpulmonata</taxon>
        <taxon>Sacoglossa</taxon>
        <taxon>Placobranchoidea</taxon>
        <taxon>Plakobranchidae</taxon>
        <taxon>Elysia</taxon>
    </lineage>
</organism>
<dbReference type="PANTHER" id="PTHR47027">
    <property type="entry name" value="REVERSE TRANSCRIPTASE DOMAIN-CONTAINING PROTEIN"/>
    <property type="match status" value="1"/>
</dbReference>
<comment type="caution">
    <text evidence="2">The sequence shown here is derived from an EMBL/GenBank/DDBJ whole genome shotgun (WGS) entry which is preliminary data.</text>
</comment>
<dbReference type="Pfam" id="PF00078">
    <property type="entry name" value="RVT_1"/>
    <property type="match status" value="1"/>
</dbReference>
<feature type="domain" description="Reverse transcriptase" evidence="1">
    <location>
        <begin position="137"/>
        <end position="209"/>
    </location>
</feature>
<accession>A0A3S0ZTV9</accession>
<evidence type="ECO:0000313" key="2">
    <source>
        <dbReference type="EMBL" id="RUS75172.1"/>
    </source>
</evidence>
<dbReference type="InterPro" id="IPR000477">
    <property type="entry name" value="RT_dom"/>
</dbReference>
<proteinExistence type="predicted"/>
<gene>
    <name evidence="2" type="ORF">EGW08_017080</name>
</gene>
<name>A0A3S0ZTV9_ELYCH</name>
<dbReference type="OrthoDB" id="6241411at2759"/>
<dbReference type="AlphaFoldDB" id="A0A3S0ZTV9"/>
<dbReference type="Proteomes" id="UP000271974">
    <property type="component" value="Unassembled WGS sequence"/>
</dbReference>
<evidence type="ECO:0000259" key="1">
    <source>
        <dbReference type="Pfam" id="PF00078"/>
    </source>
</evidence>
<sequence>MQASAQSKEQCYESVDLTLSRLPPTEQTVLLIDCESWPSVLAHPGIKNMNEDGQRLLELCCFHKLCLIKYILCALPCYKPDPSQKNLQAPKDARRKALSTARRCATDYWLKLTDGRLFVLARLRAKTKIRRVLLRELLFADDAAVSSHTEECLQRLMDTFSHACKQFGLTISIKKTNVMGQNTPSPPAITVENEVLKNTNEFTYLGSTITSNRKSLHGNID</sequence>
<evidence type="ECO:0000313" key="3">
    <source>
        <dbReference type="Proteomes" id="UP000271974"/>
    </source>
</evidence>
<dbReference type="STRING" id="188477.A0A3S0ZTV9"/>
<reference evidence="2 3" key="1">
    <citation type="submission" date="2019-01" db="EMBL/GenBank/DDBJ databases">
        <title>A draft genome assembly of the solar-powered sea slug Elysia chlorotica.</title>
        <authorList>
            <person name="Cai H."/>
            <person name="Li Q."/>
            <person name="Fang X."/>
            <person name="Li J."/>
            <person name="Curtis N.E."/>
            <person name="Altenburger A."/>
            <person name="Shibata T."/>
            <person name="Feng M."/>
            <person name="Maeda T."/>
            <person name="Schwartz J.A."/>
            <person name="Shigenobu S."/>
            <person name="Lundholm N."/>
            <person name="Nishiyama T."/>
            <person name="Yang H."/>
            <person name="Hasebe M."/>
            <person name="Li S."/>
            <person name="Pierce S.K."/>
            <person name="Wang J."/>
        </authorList>
    </citation>
    <scope>NUCLEOTIDE SEQUENCE [LARGE SCALE GENOMIC DNA]</scope>
    <source>
        <strain evidence="2">EC2010</strain>
        <tissue evidence="2">Whole organism of an adult</tissue>
    </source>
</reference>
<dbReference type="SUPFAM" id="SSF56672">
    <property type="entry name" value="DNA/RNA polymerases"/>
    <property type="match status" value="1"/>
</dbReference>
<protein>
    <recommendedName>
        <fullName evidence="1">Reverse transcriptase domain-containing protein</fullName>
    </recommendedName>
</protein>